<evidence type="ECO:0000256" key="2">
    <source>
        <dbReference type="PROSITE-ProRule" id="PRU00703"/>
    </source>
</evidence>
<dbReference type="InterPro" id="IPR051257">
    <property type="entry name" value="Diverse_CBS-Domain"/>
</dbReference>
<evidence type="ECO:0000313" key="6">
    <source>
        <dbReference type="Proteomes" id="UP000579605"/>
    </source>
</evidence>
<dbReference type="SMART" id="SM00116">
    <property type="entry name" value="CBS"/>
    <property type="match status" value="2"/>
</dbReference>
<dbReference type="EMBL" id="JACBZH010000001">
    <property type="protein sequence ID" value="NYH88625.1"/>
    <property type="molecule type" value="Genomic_DNA"/>
</dbReference>
<dbReference type="InterPro" id="IPR000644">
    <property type="entry name" value="CBS_dom"/>
</dbReference>
<dbReference type="SUPFAM" id="SSF54631">
    <property type="entry name" value="CBS-domain pair"/>
    <property type="match status" value="1"/>
</dbReference>
<feature type="region of interest" description="Disordered" evidence="3">
    <location>
        <begin position="69"/>
        <end position="89"/>
    </location>
</feature>
<dbReference type="PROSITE" id="PS51371">
    <property type="entry name" value="CBS"/>
    <property type="match status" value="2"/>
</dbReference>
<evidence type="ECO:0000313" key="5">
    <source>
        <dbReference type="EMBL" id="NYH88625.1"/>
    </source>
</evidence>
<keyword evidence="1 2" id="KW-0129">CBS domain</keyword>
<evidence type="ECO:0000259" key="4">
    <source>
        <dbReference type="PROSITE" id="PS51371"/>
    </source>
</evidence>
<dbReference type="PANTHER" id="PTHR43080">
    <property type="entry name" value="CBS DOMAIN-CONTAINING PROTEIN CBSX3, MITOCHONDRIAL"/>
    <property type="match status" value="1"/>
</dbReference>
<proteinExistence type="predicted"/>
<gene>
    <name evidence="5" type="ORF">F4554_001263</name>
</gene>
<dbReference type="Gene3D" id="3.10.580.10">
    <property type="entry name" value="CBS-domain"/>
    <property type="match status" value="1"/>
</dbReference>
<dbReference type="InterPro" id="IPR015035">
    <property type="entry name" value="DUF1918"/>
</dbReference>
<keyword evidence="6" id="KW-1185">Reference proteome</keyword>
<dbReference type="RefSeq" id="WP_179786497.1">
    <property type="nucleotide sequence ID" value="NZ_BAAARR010000022.1"/>
</dbReference>
<name>A0A852Z8S5_9ACTN</name>
<sequence>MTVHVGDRIVLAHEPDRVHRRHGTVCEVLGTPESPEYRVAWDDGHESFICPGPEAVVLPAGTADTAHVPEARSDEDLGEGGDGAGERVGRHDPVERIMRSPVRTVDAASCLRTAAELLAEADVGALVVSRNGVPVGILSERDIVRALAGGGDPDEVWSADVIGVDTVWASPSDPILQVAGLMRRHYVRHVPLRTRTRPATVVGIVSARDVLAVLYDSR</sequence>
<dbReference type="Proteomes" id="UP000579605">
    <property type="component" value="Unassembled WGS sequence"/>
</dbReference>
<evidence type="ECO:0000256" key="1">
    <source>
        <dbReference type="ARBA" id="ARBA00023122"/>
    </source>
</evidence>
<dbReference type="Pfam" id="PF08940">
    <property type="entry name" value="DUF1918"/>
    <property type="match status" value="1"/>
</dbReference>
<dbReference type="PANTHER" id="PTHR43080:SF2">
    <property type="entry name" value="CBS DOMAIN-CONTAINING PROTEIN"/>
    <property type="match status" value="1"/>
</dbReference>
<dbReference type="SUPFAM" id="SSF50118">
    <property type="entry name" value="Cell growth inhibitor/plasmid maintenance toxic component"/>
    <property type="match status" value="1"/>
</dbReference>
<feature type="domain" description="CBS" evidence="4">
    <location>
        <begin position="161"/>
        <end position="218"/>
    </location>
</feature>
<dbReference type="AlphaFoldDB" id="A0A852Z8S5"/>
<protein>
    <submittedName>
        <fullName evidence="5">CBS domain-containing protein</fullName>
    </submittedName>
</protein>
<comment type="caution">
    <text evidence="5">The sequence shown here is derived from an EMBL/GenBank/DDBJ whole genome shotgun (WGS) entry which is preliminary data.</text>
</comment>
<reference evidence="5 6" key="1">
    <citation type="submission" date="2020-07" db="EMBL/GenBank/DDBJ databases">
        <title>Sequencing the genomes of 1000 actinobacteria strains.</title>
        <authorList>
            <person name="Klenk H.-P."/>
        </authorList>
    </citation>
    <scope>NUCLEOTIDE SEQUENCE [LARGE SCALE GENOMIC DNA]</scope>
    <source>
        <strain evidence="5 6">DSM 18448</strain>
    </source>
</reference>
<organism evidence="5 6">
    <name type="scientific">Actinopolymorpha rutila</name>
    <dbReference type="NCBI Taxonomy" id="446787"/>
    <lineage>
        <taxon>Bacteria</taxon>
        <taxon>Bacillati</taxon>
        <taxon>Actinomycetota</taxon>
        <taxon>Actinomycetes</taxon>
        <taxon>Propionibacteriales</taxon>
        <taxon>Actinopolymorphaceae</taxon>
        <taxon>Actinopolymorpha</taxon>
    </lineage>
</organism>
<dbReference type="Pfam" id="PF00571">
    <property type="entry name" value="CBS"/>
    <property type="match status" value="2"/>
</dbReference>
<dbReference type="InterPro" id="IPR046342">
    <property type="entry name" value="CBS_dom_sf"/>
</dbReference>
<evidence type="ECO:0000256" key="3">
    <source>
        <dbReference type="SAM" id="MobiDB-lite"/>
    </source>
</evidence>
<feature type="domain" description="CBS" evidence="4">
    <location>
        <begin position="98"/>
        <end position="155"/>
    </location>
</feature>
<dbReference type="Gene3D" id="2.30.30.440">
    <property type="entry name" value="Domain of unknown function DUF1918"/>
    <property type="match status" value="1"/>
</dbReference>
<accession>A0A852Z8S5</accession>